<feature type="transmembrane region" description="Helical" evidence="4">
    <location>
        <begin position="298"/>
        <end position="320"/>
    </location>
</feature>
<comment type="caution">
    <text evidence="6">The sequence shown here is derived from an EMBL/GenBank/DDBJ whole genome shotgun (WGS) entry which is preliminary data.</text>
</comment>
<feature type="transmembrane region" description="Helical" evidence="4">
    <location>
        <begin position="211"/>
        <end position="234"/>
    </location>
</feature>
<reference evidence="6 7" key="1">
    <citation type="submission" date="2020-06" db="EMBL/GenBank/DDBJ databases">
        <title>Global-level population genomics: horizontal gene transfer, symbiosis and evolution in Rhizobia.</title>
        <authorList>
            <person name="Gai Y."/>
        </authorList>
    </citation>
    <scope>NUCLEOTIDE SEQUENCE [LARGE SCALE GENOMIC DNA]</scope>
    <source>
        <strain evidence="6 7">PLR6_1b</strain>
    </source>
</reference>
<accession>A0ABS7LJ01</accession>
<dbReference type="PANTHER" id="PTHR23537">
    <property type="match status" value="1"/>
</dbReference>
<dbReference type="RefSeq" id="WP_222012297.1">
    <property type="nucleotide sequence ID" value="NZ_JABTXI010000005.1"/>
</dbReference>
<evidence type="ECO:0000259" key="5">
    <source>
        <dbReference type="PROSITE" id="PS50850"/>
    </source>
</evidence>
<feature type="transmembrane region" description="Helical" evidence="4">
    <location>
        <begin position="72"/>
        <end position="91"/>
    </location>
</feature>
<evidence type="ECO:0000256" key="2">
    <source>
        <dbReference type="ARBA" id="ARBA00022989"/>
    </source>
</evidence>
<keyword evidence="1 4" id="KW-0812">Transmembrane</keyword>
<dbReference type="InterPro" id="IPR020846">
    <property type="entry name" value="MFS_dom"/>
</dbReference>
<dbReference type="PROSITE" id="PS50850">
    <property type="entry name" value="MFS"/>
    <property type="match status" value="1"/>
</dbReference>
<feature type="transmembrane region" description="Helical" evidence="4">
    <location>
        <begin position="361"/>
        <end position="381"/>
    </location>
</feature>
<protein>
    <submittedName>
        <fullName evidence="6">YbfB/YjiJ family MFS transporter</fullName>
    </submittedName>
</protein>
<keyword evidence="2 4" id="KW-1133">Transmembrane helix</keyword>
<name>A0ABS7LJ01_9HYPH</name>
<dbReference type="Pfam" id="PF06779">
    <property type="entry name" value="MFS_4"/>
    <property type="match status" value="1"/>
</dbReference>
<dbReference type="PANTHER" id="PTHR23537:SF1">
    <property type="entry name" value="SUGAR TRANSPORTER"/>
    <property type="match status" value="1"/>
</dbReference>
<dbReference type="SUPFAM" id="SSF103473">
    <property type="entry name" value="MFS general substrate transporter"/>
    <property type="match status" value="1"/>
</dbReference>
<evidence type="ECO:0000256" key="1">
    <source>
        <dbReference type="ARBA" id="ARBA00022692"/>
    </source>
</evidence>
<proteinExistence type="predicted"/>
<evidence type="ECO:0000313" key="6">
    <source>
        <dbReference type="EMBL" id="MBY3591333.1"/>
    </source>
</evidence>
<feature type="domain" description="Major facilitator superfamily (MFS) profile" evidence="5">
    <location>
        <begin position="4"/>
        <end position="385"/>
    </location>
</feature>
<evidence type="ECO:0000256" key="3">
    <source>
        <dbReference type="ARBA" id="ARBA00023136"/>
    </source>
</evidence>
<evidence type="ECO:0000313" key="7">
    <source>
        <dbReference type="Proteomes" id="UP000720124"/>
    </source>
</evidence>
<dbReference type="EMBL" id="JABTXI010000005">
    <property type="protein sequence ID" value="MBY3591333.1"/>
    <property type="molecule type" value="Genomic_DNA"/>
</dbReference>
<feature type="transmembrane region" description="Helical" evidence="4">
    <location>
        <begin position="273"/>
        <end position="292"/>
    </location>
</feature>
<dbReference type="InterPro" id="IPR010645">
    <property type="entry name" value="MFS_4"/>
</dbReference>
<feature type="transmembrane region" description="Helical" evidence="4">
    <location>
        <begin position="332"/>
        <end position="355"/>
    </location>
</feature>
<sequence>MKPAIGRICLLALGPALGLGIARFAYGLLLPAMKSDLGWSYSQAGWINTVNAIGYIAGASSAAAAARRLGAARTFGVGALVTIVSLFALALTDSFATLSLFRFLSGVSGAWIFVTGGAMTIGLAAGQPKDRSIAIGIFYAGAGVGLSATGLLVPGWLELFGQQSWRSIWLLLAAMGAVFALAGYRSARMAAPSHASSNGTRSGYSSFDHKWVLLGYAAFGAGSTGYMTFMVAYLKSSGQPAWHLSAFWTAIGLAAMAAPWIWSRLLSTARNAVAFSTLVGINTFGAALALAFPSFSGSISSAVVFGSTFFAVVAATSEYVRCNVNPTQKTDAIGAFTLAFGLGQTLGPFAIGLITDLTGSLVQGLMTGILVAAAGALLSLVQRHT</sequence>
<keyword evidence="7" id="KW-1185">Reference proteome</keyword>
<feature type="transmembrane region" description="Helical" evidence="4">
    <location>
        <begin position="137"/>
        <end position="157"/>
    </location>
</feature>
<feature type="transmembrane region" description="Helical" evidence="4">
    <location>
        <begin position="240"/>
        <end position="261"/>
    </location>
</feature>
<feature type="transmembrane region" description="Helical" evidence="4">
    <location>
        <begin position="103"/>
        <end position="125"/>
    </location>
</feature>
<dbReference type="Gene3D" id="1.20.1250.20">
    <property type="entry name" value="MFS general substrate transporter like domains"/>
    <property type="match status" value="1"/>
</dbReference>
<keyword evidence="3 4" id="KW-0472">Membrane</keyword>
<dbReference type="InterPro" id="IPR036259">
    <property type="entry name" value="MFS_trans_sf"/>
</dbReference>
<evidence type="ECO:0000256" key="4">
    <source>
        <dbReference type="SAM" id="Phobius"/>
    </source>
</evidence>
<feature type="transmembrane region" description="Helical" evidence="4">
    <location>
        <begin position="163"/>
        <end position="184"/>
    </location>
</feature>
<gene>
    <name evidence="6" type="ORF">HJA87_15860</name>
</gene>
<feature type="transmembrane region" description="Helical" evidence="4">
    <location>
        <begin position="43"/>
        <end position="65"/>
    </location>
</feature>
<organism evidence="6 7">
    <name type="scientific">Rhizobium bangladeshense</name>
    <dbReference type="NCBI Taxonomy" id="1138189"/>
    <lineage>
        <taxon>Bacteria</taxon>
        <taxon>Pseudomonadati</taxon>
        <taxon>Pseudomonadota</taxon>
        <taxon>Alphaproteobacteria</taxon>
        <taxon>Hyphomicrobiales</taxon>
        <taxon>Rhizobiaceae</taxon>
        <taxon>Rhizobium/Agrobacterium group</taxon>
        <taxon>Rhizobium</taxon>
    </lineage>
</organism>
<dbReference type="Proteomes" id="UP000720124">
    <property type="component" value="Unassembled WGS sequence"/>
</dbReference>